<evidence type="ECO:0000313" key="4">
    <source>
        <dbReference type="Proteomes" id="UP000193862"/>
    </source>
</evidence>
<evidence type="ECO:0000259" key="2">
    <source>
        <dbReference type="Pfam" id="PF04994"/>
    </source>
</evidence>
<protein>
    <recommendedName>
        <fullName evidence="2">TfoX C-terminal domain-containing protein</fullName>
    </recommendedName>
</protein>
<dbReference type="InterPro" id="IPR007077">
    <property type="entry name" value="TfoX_C"/>
</dbReference>
<gene>
    <name evidence="3" type="ORF">AQS8620_01700</name>
</gene>
<keyword evidence="1" id="KW-0472">Membrane</keyword>
<organism evidence="3 4">
    <name type="scientific">Aquimixticola soesokkakensis</name>
    <dbReference type="NCBI Taxonomy" id="1519096"/>
    <lineage>
        <taxon>Bacteria</taxon>
        <taxon>Pseudomonadati</taxon>
        <taxon>Pseudomonadota</taxon>
        <taxon>Alphaproteobacteria</taxon>
        <taxon>Rhodobacterales</taxon>
        <taxon>Paracoccaceae</taxon>
        <taxon>Aquimixticola</taxon>
    </lineage>
</organism>
<reference evidence="3 4" key="1">
    <citation type="submission" date="2017-03" db="EMBL/GenBank/DDBJ databases">
        <authorList>
            <person name="Afonso C.L."/>
            <person name="Miller P.J."/>
            <person name="Scott M.A."/>
            <person name="Spackman E."/>
            <person name="Goraichik I."/>
            <person name="Dimitrov K.M."/>
            <person name="Suarez D.L."/>
            <person name="Swayne D.E."/>
        </authorList>
    </citation>
    <scope>NUCLEOTIDE SEQUENCE [LARGE SCALE GENOMIC DNA]</scope>
    <source>
        <strain evidence="3 4">CECT 8620</strain>
    </source>
</reference>
<accession>A0A1Y5SJY2</accession>
<dbReference type="Gene3D" id="1.10.150.20">
    <property type="entry name" value="5' to 3' exonuclease, C-terminal subdomain"/>
    <property type="match status" value="1"/>
</dbReference>
<keyword evidence="1" id="KW-0812">Transmembrane</keyword>
<name>A0A1Y5SJY2_9RHOB</name>
<keyword evidence="4" id="KW-1185">Reference proteome</keyword>
<dbReference type="Pfam" id="PF04994">
    <property type="entry name" value="TfoX_C"/>
    <property type="match status" value="1"/>
</dbReference>
<evidence type="ECO:0000313" key="3">
    <source>
        <dbReference type="EMBL" id="SLN42544.1"/>
    </source>
</evidence>
<proteinExistence type="predicted"/>
<dbReference type="OrthoDB" id="7861542at2"/>
<dbReference type="Proteomes" id="UP000193862">
    <property type="component" value="Unassembled WGS sequence"/>
</dbReference>
<sequence>MAMSDQNSGARPVTSIRNLGPAMAAGFARAGIETAQEIEEMGADAAYAAFIAAGGTVHFIAFYSLVLGLQGRPWRDASPEERPALRKRFEALKAGRPAMQADGVDPVNYAIEADLDLIGTGLRR</sequence>
<feature type="domain" description="TfoX C-terminal" evidence="2">
    <location>
        <begin position="14"/>
        <end position="87"/>
    </location>
</feature>
<evidence type="ECO:0000256" key="1">
    <source>
        <dbReference type="SAM" id="Phobius"/>
    </source>
</evidence>
<dbReference type="AlphaFoldDB" id="A0A1Y5SJY2"/>
<keyword evidence="1" id="KW-1133">Transmembrane helix</keyword>
<dbReference type="EMBL" id="FWFS01000005">
    <property type="protein sequence ID" value="SLN42544.1"/>
    <property type="molecule type" value="Genomic_DNA"/>
</dbReference>
<feature type="transmembrane region" description="Helical" evidence="1">
    <location>
        <begin position="45"/>
        <end position="66"/>
    </location>
</feature>